<dbReference type="RefSeq" id="WP_091524491.1">
    <property type="nucleotide sequence ID" value="NZ_LT629772.1"/>
</dbReference>
<keyword evidence="3" id="KW-0238">DNA-binding</keyword>
<dbReference type="Pfam" id="PF12840">
    <property type="entry name" value="HTH_20"/>
    <property type="match status" value="1"/>
</dbReference>
<evidence type="ECO:0000313" key="3">
    <source>
        <dbReference type="EMBL" id="SDS54972.1"/>
    </source>
</evidence>
<dbReference type="AlphaFoldDB" id="A0A1H1T415"/>
<dbReference type="OrthoDB" id="7945987at2"/>
<proteinExistence type="predicted"/>
<keyword evidence="4" id="KW-1185">Reference proteome</keyword>
<evidence type="ECO:0000313" key="4">
    <source>
        <dbReference type="Proteomes" id="UP000199103"/>
    </source>
</evidence>
<feature type="compositionally biased region" description="Polar residues" evidence="1">
    <location>
        <begin position="202"/>
        <end position="215"/>
    </location>
</feature>
<dbReference type="InterPro" id="IPR001845">
    <property type="entry name" value="HTH_ArsR_DNA-bd_dom"/>
</dbReference>
<dbReference type="EMBL" id="LT629772">
    <property type="protein sequence ID" value="SDS54972.1"/>
    <property type="molecule type" value="Genomic_DNA"/>
</dbReference>
<dbReference type="Gene3D" id="1.10.10.10">
    <property type="entry name" value="Winged helix-like DNA-binding domain superfamily/Winged helix DNA-binding domain"/>
    <property type="match status" value="1"/>
</dbReference>
<dbReference type="SMART" id="SM00418">
    <property type="entry name" value="HTH_ARSR"/>
    <property type="match status" value="1"/>
</dbReference>
<evidence type="ECO:0000259" key="2">
    <source>
        <dbReference type="SMART" id="SM00418"/>
    </source>
</evidence>
<name>A0A1H1T415_9ACTN</name>
<dbReference type="GO" id="GO:0003700">
    <property type="term" value="F:DNA-binding transcription factor activity"/>
    <property type="evidence" value="ECO:0007669"/>
    <property type="project" value="InterPro"/>
</dbReference>
<organism evidence="3 4">
    <name type="scientific">Microlunatus soli</name>
    <dbReference type="NCBI Taxonomy" id="630515"/>
    <lineage>
        <taxon>Bacteria</taxon>
        <taxon>Bacillati</taxon>
        <taxon>Actinomycetota</taxon>
        <taxon>Actinomycetes</taxon>
        <taxon>Propionibacteriales</taxon>
        <taxon>Propionibacteriaceae</taxon>
        <taxon>Microlunatus</taxon>
    </lineage>
</organism>
<sequence>MPIDERPAAASPDARTIRALAHPLRLRILDVLGEFGPLSATQVSEHVDESPQSCSFHLRTLARYGYVEDAGGGQGRNRPWKLSNRTTYWSPVGADAETTAAIAAAQAAVDAAHQEHVRTWRRRAPTAPSVWQQSNFEMSFDTWLTPDEMRQVSAGISAAIRSVVEGRTKQPGQARVLLHASGFPIGEELPEAAGPEDPAESGQAQQRDPSNVEGT</sequence>
<reference evidence="3 4" key="1">
    <citation type="submission" date="2016-10" db="EMBL/GenBank/DDBJ databases">
        <authorList>
            <person name="de Groot N.N."/>
        </authorList>
    </citation>
    <scope>NUCLEOTIDE SEQUENCE [LARGE SCALE GENOMIC DNA]</scope>
    <source>
        <strain evidence="3 4">DSM 21800</strain>
    </source>
</reference>
<feature type="region of interest" description="Disordered" evidence="1">
    <location>
        <begin position="180"/>
        <end position="215"/>
    </location>
</feature>
<dbReference type="STRING" id="630515.SAMN04489812_2245"/>
<dbReference type="GO" id="GO:0003677">
    <property type="term" value="F:DNA binding"/>
    <property type="evidence" value="ECO:0007669"/>
    <property type="project" value="UniProtKB-KW"/>
</dbReference>
<dbReference type="SUPFAM" id="SSF46785">
    <property type="entry name" value="Winged helix' DNA-binding domain"/>
    <property type="match status" value="1"/>
</dbReference>
<dbReference type="InterPro" id="IPR036390">
    <property type="entry name" value="WH_DNA-bd_sf"/>
</dbReference>
<gene>
    <name evidence="3" type="ORF">SAMN04489812_2245</name>
</gene>
<dbReference type="InterPro" id="IPR011991">
    <property type="entry name" value="ArsR-like_HTH"/>
</dbReference>
<protein>
    <submittedName>
        <fullName evidence="3">DNA-binding transcriptional regulator, ArsR family</fullName>
    </submittedName>
</protein>
<feature type="domain" description="HTH arsR-type" evidence="2">
    <location>
        <begin position="15"/>
        <end position="105"/>
    </location>
</feature>
<dbReference type="InterPro" id="IPR036388">
    <property type="entry name" value="WH-like_DNA-bd_sf"/>
</dbReference>
<dbReference type="Proteomes" id="UP000199103">
    <property type="component" value="Chromosome I"/>
</dbReference>
<evidence type="ECO:0000256" key="1">
    <source>
        <dbReference type="SAM" id="MobiDB-lite"/>
    </source>
</evidence>
<dbReference type="CDD" id="cd00090">
    <property type="entry name" value="HTH_ARSR"/>
    <property type="match status" value="1"/>
</dbReference>
<accession>A0A1H1T415</accession>